<evidence type="ECO:0008006" key="3">
    <source>
        <dbReference type="Google" id="ProtNLM"/>
    </source>
</evidence>
<keyword evidence="2" id="KW-1185">Reference proteome</keyword>
<gene>
    <name evidence="1" type="ORF">NKR23_g9032</name>
</gene>
<evidence type="ECO:0000313" key="1">
    <source>
        <dbReference type="EMBL" id="KAJ9137580.1"/>
    </source>
</evidence>
<accession>A0AA38RGW2</accession>
<sequence>MAEVIGTAASIIALVGTVSTLIQEVRSVRDRVRGASKTFDDISGQLDGLERSLNLVREEERLQTAGVEQQVEAINKVALELRAFLVRLASVTQQRGSFSQVVYMFKSGDKNDKQLEDITRRLDREKTQLILRISVVQVGLFGNLKDGFRVAFNVLQETNTRVKEMLGINLRLAERLTARHPQQPADGIILLDKSDAESLGLTEQQFVAATDTASVDADETSIYDNITLGQARIMTGDVGVEGWLRTARRKTTIAHNRFGQDVRIMTGDQGGEAAKSFNANFWG</sequence>
<protein>
    <recommendedName>
        <fullName evidence="3">Fungal N-terminal domain-containing protein</fullName>
    </recommendedName>
</protein>
<dbReference type="Proteomes" id="UP001174694">
    <property type="component" value="Unassembled WGS sequence"/>
</dbReference>
<proteinExistence type="predicted"/>
<organism evidence="1 2">
    <name type="scientific">Pleurostoma richardsiae</name>
    <dbReference type="NCBI Taxonomy" id="41990"/>
    <lineage>
        <taxon>Eukaryota</taxon>
        <taxon>Fungi</taxon>
        <taxon>Dikarya</taxon>
        <taxon>Ascomycota</taxon>
        <taxon>Pezizomycotina</taxon>
        <taxon>Sordariomycetes</taxon>
        <taxon>Sordariomycetidae</taxon>
        <taxon>Calosphaeriales</taxon>
        <taxon>Pleurostomataceae</taxon>
        <taxon>Pleurostoma</taxon>
    </lineage>
</organism>
<dbReference type="EMBL" id="JANBVO010000034">
    <property type="protein sequence ID" value="KAJ9137580.1"/>
    <property type="molecule type" value="Genomic_DNA"/>
</dbReference>
<reference evidence="1" key="1">
    <citation type="submission" date="2022-07" db="EMBL/GenBank/DDBJ databases">
        <title>Fungi with potential for degradation of polypropylene.</title>
        <authorList>
            <person name="Gostincar C."/>
        </authorList>
    </citation>
    <scope>NUCLEOTIDE SEQUENCE</scope>
    <source>
        <strain evidence="1">EXF-13308</strain>
    </source>
</reference>
<comment type="caution">
    <text evidence="1">The sequence shown here is derived from an EMBL/GenBank/DDBJ whole genome shotgun (WGS) entry which is preliminary data.</text>
</comment>
<evidence type="ECO:0000313" key="2">
    <source>
        <dbReference type="Proteomes" id="UP001174694"/>
    </source>
</evidence>
<name>A0AA38RGW2_9PEZI</name>
<dbReference type="AlphaFoldDB" id="A0AA38RGW2"/>